<dbReference type="RefSeq" id="WP_119054793.1">
    <property type="nucleotide sequence ID" value="NZ_CP061561.1"/>
</dbReference>
<gene>
    <name evidence="1" type="ORF">IC796_16550</name>
</gene>
<reference evidence="2" key="1">
    <citation type="submission" date="2020-09" db="EMBL/GenBank/DDBJ databases">
        <title>Clinical and molecular characterization of Acinetobacter seifertii in Taiwan.</title>
        <authorList>
            <person name="Li L.-H."/>
            <person name="Yang Y.-S."/>
            <person name="Sun J.-R."/>
            <person name="Huang T.-W."/>
            <person name="Huang W.-C."/>
            <person name="Wang Y.-C."/>
            <person name="Kuo T.-H."/>
            <person name="Kuo S.-C."/>
            <person name="Chen T.-L."/>
        </authorList>
    </citation>
    <scope>NUCLEOTIDE SEQUENCE [LARGE SCALE GENOMIC DNA]</scope>
    <source>
        <strain evidence="2">AS73</strain>
    </source>
</reference>
<dbReference type="AlphaFoldDB" id="A0A7H2PPV4"/>
<proteinExistence type="predicted"/>
<evidence type="ECO:0000313" key="1">
    <source>
        <dbReference type="EMBL" id="QNX04887.1"/>
    </source>
</evidence>
<reference evidence="1 2" key="2">
    <citation type="submission" date="2020-09" db="EMBL/GenBank/DDBJ databases">
        <authorList>
            <person name="Chen F.-J."/>
            <person name="Lee Y.-T."/>
        </authorList>
    </citation>
    <scope>NUCLEOTIDE SEQUENCE [LARGE SCALE GENOMIC DNA]</scope>
    <source>
        <strain evidence="1 2">AS73</strain>
    </source>
</reference>
<sequence>MKTFIDLCLSGDVFIDEIDDYIDKWHDGEGENLELFEFLGMTADEYELWLKAPQQLATIISAKERGISLDEAMNDEVFELAARADRADQLIKIKEWLARKGK</sequence>
<name>A0A7H2PPV4_9GAMM</name>
<accession>A0A7H2PPV4</accession>
<protein>
    <submittedName>
        <fullName evidence="1">Uncharacterized protein</fullName>
    </submittedName>
</protein>
<dbReference type="Proteomes" id="UP000516862">
    <property type="component" value="Chromosome"/>
</dbReference>
<dbReference type="EMBL" id="CP061561">
    <property type="protein sequence ID" value="QNX04887.1"/>
    <property type="molecule type" value="Genomic_DNA"/>
</dbReference>
<evidence type="ECO:0000313" key="2">
    <source>
        <dbReference type="Proteomes" id="UP000516862"/>
    </source>
</evidence>
<organism evidence="1 2">
    <name type="scientific">Acinetobacter seifertii</name>
    <dbReference type="NCBI Taxonomy" id="1530123"/>
    <lineage>
        <taxon>Bacteria</taxon>
        <taxon>Pseudomonadati</taxon>
        <taxon>Pseudomonadota</taxon>
        <taxon>Gammaproteobacteria</taxon>
        <taxon>Moraxellales</taxon>
        <taxon>Moraxellaceae</taxon>
        <taxon>Acinetobacter</taxon>
        <taxon>Acinetobacter calcoaceticus/baumannii complex</taxon>
    </lineage>
</organism>